<dbReference type="PANTHER" id="PTHR13903">
    <property type="entry name" value="PIRIN-RELATED"/>
    <property type="match status" value="1"/>
</dbReference>
<sequence>MTAIEMIIEPRTRDLGGFTVGRVLPYAKRRTVGPFIFFDEMGPAQFEPGTGIDVRPHPHIGLATVTYLFSGEIRHKDDLGYDQVIRPGDVNWMTAGRGIVHSERTDDALRQSGQHMHGIQSWVALPKEFEETEPSFHHHPKATLPVIERDGVSMRLIAGSAYGEKSPVKTFSPIFYLGVEASAGTDIPLTDEYQERAIYVLSGRVELDGEAHDAGRMIVFTDGAAPQIKAIEDVKVMLLGGAPIGKRHIWWNLVSSDQQRIEKAKADWKASADANFEDSVFSLPPDEREHIPLPEG</sequence>
<dbReference type="SUPFAM" id="SSF51182">
    <property type="entry name" value="RmlC-like cupins"/>
    <property type="match status" value="1"/>
</dbReference>
<dbReference type="Pfam" id="PF02678">
    <property type="entry name" value="Pirin"/>
    <property type="match status" value="1"/>
</dbReference>
<feature type="binding site" evidence="2">
    <location>
        <position position="59"/>
    </location>
    <ligand>
        <name>Fe cation</name>
        <dbReference type="ChEBI" id="CHEBI:24875"/>
    </ligand>
</feature>
<organism evidence="6 7">
    <name type="scientific">Hyphococcus flavus</name>
    <dbReference type="NCBI Taxonomy" id="1866326"/>
    <lineage>
        <taxon>Bacteria</taxon>
        <taxon>Pseudomonadati</taxon>
        <taxon>Pseudomonadota</taxon>
        <taxon>Alphaproteobacteria</taxon>
        <taxon>Parvularculales</taxon>
        <taxon>Parvularculaceae</taxon>
        <taxon>Hyphococcus</taxon>
    </lineage>
</organism>
<feature type="binding site" evidence="2">
    <location>
        <position position="103"/>
    </location>
    <ligand>
        <name>Fe cation</name>
        <dbReference type="ChEBI" id="CHEBI:24875"/>
    </ligand>
</feature>
<dbReference type="InterPro" id="IPR012093">
    <property type="entry name" value="Pirin"/>
</dbReference>
<dbReference type="InterPro" id="IPR003829">
    <property type="entry name" value="Pirin_N_dom"/>
</dbReference>
<dbReference type="CDD" id="cd02247">
    <property type="entry name" value="cupin_pirin_C"/>
    <property type="match status" value="1"/>
</dbReference>
<dbReference type="PANTHER" id="PTHR13903:SF8">
    <property type="entry name" value="PIRIN"/>
    <property type="match status" value="1"/>
</dbReference>
<accession>A0AAE9ZEY3</accession>
<feature type="domain" description="Pirin C-terminal" evidence="5">
    <location>
        <begin position="176"/>
        <end position="270"/>
    </location>
</feature>
<reference evidence="6" key="1">
    <citation type="submission" date="2023-02" db="EMBL/GenBank/DDBJ databases">
        <title>Genome sequence of Hyphococcus flavus.</title>
        <authorList>
            <person name="Rong J.-C."/>
            <person name="Zhao Q."/>
            <person name="Yi M."/>
            <person name="Wu J.-Y."/>
        </authorList>
    </citation>
    <scope>NUCLEOTIDE SEQUENCE</scope>
    <source>
        <strain evidence="6">MCCC 1K03223</strain>
    </source>
</reference>
<evidence type="ECO:0000313" key="7">
    <source>
        <dbReference type="Proteomes" id="UP001214043"/>
    </source>
</evidence>
<gene>
    <name evidence="6" type="ORF">PUV54_15865</name>
</gene>
<dbReference type="InterPro" id="IPR014710">
    <property type="entry name" value="RmlC-like_jellyroll"/>
</dbReference>
<feature type="binding site" evidence="2">
    <location>
        <position position="101"/>
    </location>
    <ligand>
        <name>Fe cation</name>
        <dbReference type="ChEBI" id="CHEBI:24875"/>
    </ligand>
</feature>
<dbReference type="InterPro" id="IPR011051">
    <property type="entry name" value="RmlC_Cupin_sf"/>
</dbReference>
<dbReference type="AlphaFoldDB" id="A0AAE9ZEY3"/>
<feature type="binding site" evidence="2">
    <location>
        <position position="57"/>
    </location>
    <ligand>
        <name>Fe cation</name>
        <dbReference type="ChEBI" id="CHEBI:24875"/>
    </ligand>
</feature>
<dbReference type="PIRSF" id="PIRSF006232">
    <property type="entry name" value="Pirin"/>
    <property type="match status" value="1"/>
</dbReference>
<dbReference type="Proteomes" id="UP001214043">
    <property type="component" value="Chromosome"/>
</dbReference>
<dbReference type="RefSeq" id="WP_274493316.1">
    <property type="nucleotide sequence ID" value="NZ_CP118166.1"/>
</dbReference>
<protein>
    <submittedName>
        <fullName evidence="6">Pirin family protein</fullName>
    </submittedName>
</protein>
<dbReference type="GO" id="GO:0046872">
    <property type="term" value="F:metal ion binding"/>
    <property type="evidence" value="ECO:0007669"/>
    <property type="project" value="UniProtKB-KW"/>
</dbReference>
<comment type="similarity">
    <text evidence="1 3">Belongs to the pirin family.</text>
</comment>
<dbReference type="InterPro" id="IPR008778">
    <property type="entry name" value="Pirin_C_dom"/>
</dbReference>
<dbReference type="Pfam" id="PF05726">
    <property type="entry name" value="Pirin_C"/>
    <property type="match status" value="1"/>
</dbReference>
<keyword evidence="7" id="KW-1185">Reference proteome</keyword>
<dbReference type="KEGG" id="hfl:PUV54_15865"/>
<dbReference type="CDD" id="cd02909">
    <property type="entry name" value="cupin_pirin_N"/>
    <property type="match status" value="1"/>
</dbReference>
<evidence type="ECO:0000259" key="4">
    <source>
        <dbReference type="Pfam" id="PF02678"/>
    </source>
</evidence>
<dbReference type="EMBL" id="CP118166">
    <property type="protein sequence ID" value="WDI31427.1"/>
    <property type="molecule type" value="Genomic_DNA"/>
</dbReference>
<evidence type="ECO:0000256" key="2">
    <source>
        <dbReference type="PIRSR" id="PIRSR006232-1"/>
    </source>
</evidence>
<evidence type="ECO:0000256" key="1">
    <source>
        <dbReference type="ARBA" id="ARBA00008416"/>
    </source>
</evidence>
<evidence type="ECO:0000256" key="3">
    <source>
        <dbReference type="RuleBase" id="RU003457"/>
    </source>
</evidence>
<keyword evidence="2" id="KW-0408">Iron</keyword>
<feature type="domain" description="Pirin N-terminal" evidence="4">
    <location>
        <begin position="19"/>
        <end position="123"/>
    </location>
</feature>
<evidence type="ECO:0000313" key="6">
    <source>
        <dbReference type="EMBL" id="WDI31427.1"/>
    </source>
</evidence>
<comment type="cofactor">
    <cofactor evidence="2">
        <name>Fe cation</name>
        <dbReference type="ChEBI" id="CHEBI:24875"/>
    </cofactor>
    <text evidence="2">Binds 1 Fe cation per subunit.</text>
</comment>
<proteinExistence type="inferred from homology"/>
<dbReference type="Gene3D" id="2.60.120.10">
    <property type="entry name" value="Jelly Rolls"/>
    <property type="match status" value="2"/>
</dbReference>
<name>A0AAE9ZEY3_9PROT</name>
<evidence type="ECO:0000259" key="5">
    <source>
        <dbReference type="Pfam" id="PF05726"/>
    </source>
</evidence>
<keyword evidence="2" id="KW-0479">Metal-binding</keyword>